<feature type="transmembrane region" description="Helical" evidence="2">
    <location>
        <begin position="145"/>
        <end position="163"/>
    </location>
</feature>
<sequence length="418" mass="43448">MARFDLSGSPIFDPDDNDASAPAPQTPPPYTPPGRAAGTPPQAPPPGFANDQAPPWAGQSTSGARPPAAGAPASPGTNAGPRAPRAYPIDPPRSPLPTPDYDSPYSGNDSGHNATVPPEVAALRWNWGAFFLPPMWCASHGVPTLGYIYDLIAILFLLSPFVFGPTYALLVFFSTAFLMFGIGIYLGARGNEIAWRNRAFDNGVDGFFLVQKGWLISSFAIALPIYVILLGAFGYQVVRASRQQQELVNRALASQNAPQPQQVPASEAPRPVFQPSGQPTQTIIYGRPPGEYNRETFNRGGFPGGMNTRSPIVIIQRVPGAPAASPATPPGAAPADPNAAAAQSQSPASPYSGQPTSLPAQPAPAAPDQNAAPSAPAAQEPPQNGAPPEMTAPPQNAAPQDAAPPAQSAYPGLPPGQQ</sequence>
<feature type="compositionally biased region" description="Low complexity" evidence="1">
    <location>
        <begin position="63"/>
        <end position="81"/>
    </location>
</feature>
<dbReference type="AlphaFoldDB" id="A0A402D0S0"/>
<evidence type="ECO:0000256" key="2">
    <source>
        <dbReference type="SAM" id="Phobius"/>
    </source>
</evidence>
<protein>
    <submittedName>
        <fullName evidence="3">Uncharacterized protein</fullName>
    </submittedName>
</protein>
<keyword evidence="2" id="KW-0812">Transmembrane</keyword>
<feature type="transmembrane region" description="Helical" evidence="2">
    <location>
        <begin position="214"/>
        <end position="235"/>
    </location>
</feature>
<feature type="region of interest" description="Disordered" evidence="1">
    <location>
        <begin position="252"/>
        <end position="309"/>
    </location>
</feature>
<proteinExistence type="predicted"/>
<dbReference type="OrthoDB" id="9815959at2"/>
<keyword evidence="2" id="KW-1133">Transmembrane helix</keyword>
<feature type="compositionally biased region" description="Polar residues" evidence="1">
    <location>
        <begin position="252"/>
        <end position="264"/>
    </location>
</feature>
<evidence type="ECO:0000313" key="4">
    <source>
        <dbReference type="Proteomes" id="UP000287394"/>
    </source>
</evidence>
<dbReference type="RefSeq" id="WP_119323100.1">
    <property type="nucleotide sequence ID" value="NZ_AP025739.1"/>
</dbReference>
<dbReference type="KEGG" id="ccot:CCAX7_56180"/>
<accession>A0A402D0S0</accession>
<evidence type="ECO:0000256" key="1">
    <source>
        <dbReference type="SAM" id="MobiDB-lite"/>
    </source>
</evidence>
<feature type="region of interest" description="Disordered" evidence="1">
    <location>
        <begin position="1"/>
        <end position="113"/>
    </location>
</feature>
<feature type="transmembrane region" description="Helical" evidence="2">
    <location>
        <begin position="169"/>
        <end position="188"/>
    </location>
</feature>
<feature type="compositionally biased region" description="Low complexity" evidence="1">
    <location>
        <begin position="366"/>
        <end position="383"/>
    </location>
</feature>
<feature type="compositionally biased region" description="Low complexity" evidence="1">
    <location>
        <begin position="392"/>
        <end position="411"/>
    </location>
</feature>
<feature type="compositionally biased region" description="Pro residues" evidence="1">
    <location>
        <begin position="89"/>
        <end position="98"/>
    </location>
</feature>
<feature type="region of interest" description="Disordered" evidence="1">
    <location>
        <begin position="321"/>
        <end position="418"/>
    </location>
</feature>
<keyword evidence="2" id="KW-0472">Membrane</keyword>
<name>A0A402D0S0_9BACT</name>
<gene>
    <name evidence="3" type="ORF">CCAX7_56180</name>
</gene>
<feature type="compositionally biased region" description="Low complexity" evidence="1">
    <location>
        <begin position="333"/>
        <end position="360"/>
    </location>
</feature>
<dbReference type="Proteomes" id="UP000287394">
    <property type="component" value="Chromosome"/>
</dbReference>
<dbReference type="EMBL" id="AP025739">
    <property type="protein sequence ID" value="BDI33567.1"/>
    <property type="molecule type" value="Genomic_DNA"/>
</dbReference>
<organism evidence="3 4">
    <name type="scientific">Capsulimonas corticalis</name>
    <dbReference type="NCBI Taxonomy" id="2219043"/>
    <lineage>
        <taxon>Bacteria</taxon>
        <taxon>Bacillati</taxon>
        <taxon>Armatimonadota</taxon>
        <taxon>Armatimonadia</taxon>
        <taxon>Capsulimonadales</taxon>
        <taxon>Capsulimonadaceae</taxon>
        <taxon>Capsulimonas</taxon>
    </lineage>
</organism>
<reference evidence="3 4" key="1">
    <citation type="journal article" date="2019" name="Int. J. Syst. Evol. Microbiol.">
        <title>Capsulimonas corticalis gen. nov., sp. nov., an aerobic capsulated bacterium, of a novel bacterial order, Capsulimonadales ord. nov., of the class Armatimonadia of the phylum Armatimonadetes.</title>
        <authorList>
            <person name="Li J."/>
            <person name="Kudo C."/>
            <person name="Tonouchi A."/>
        </authorList>
    </citation>
    <scope>NUCLEOTIDE SEQUENCE [LARGE SCALE GENOMIC DNA]</scope>
    <source>
        <strain evidence="3 4">AX-7</strain>
    </source>
</reference>
<keyword evidence="4" id="KW-1185">Reference proteome</keyword>
<evidence type="ECO:0000313" key="3">
    <source>
        <dbReference type="EMBL" id="BDI33567.1"/>
    </source>
</evidence>